<organism evidence="3 4">
    <name type="scientific">Handelsmanbacteria sp. (strain RIFCSPLOWO2_12_FULL_64_10)</name>
    <dbReference type="NCBI Taxonomy" id="1817868"/>
    <lineage>
        <taxon>Bacteria</taxon>
        <taxon>Candidatus Handelsmaniibacteriota</taxon>
    </lineage>
</organism>
<dbReference type="PANTHER" id="PTHR43249">
    <property type="entry name" value="UDP-N-ACETYL-2-AMINO-2-DEOXY-D-GLUCURONATE OXIDASE"/>
    <property type="match status" value="1"/>
</dbReference>
<evidence type="ECO:0000259" key="1">
    <source>
        <dbReference type="Pfam" id="PF01408"/>
    </source>
</evidence>
<dbReference type="Proteomes" id="UP000178606">
    <property type="component" value="Unassembled WGS sequence"/>
</dbReference>
<dbReference type="InterPro" id="IPR036291">
    <property type="entry name" value="NAD(P)-bd_dom_sf"/>
</dbReference>
<dbReference type="Pfam" id="PF22725">
    <property type="entry name" value="GFO_IDH_MocA_C3"/>
    <property type="match status" value="1"/>
</dbReference>
<feature type="domain" description="GFO/IDH/MocA-like oxidoreductase" evidence="2">
    <location>
        <begin position="155"/>
        <end position="240"/>
    </location>
</feature>
<proteinExistence type="predicted"/>
<dbReference type="SUPFAM" id="SSF51735">
    <property type="entry name" value="NAD(P)-binding Rossmann-fold domains"/>
    <property type="match status" value="1"/>
</dbReference>
<feature type="domain" description="Gfo/Idh/MocA-like oxidoreductase N-terminal" evidence="1">
    <location>
        <begin position="6"/>
        <end position="125"/>
    </location>
</feature>
<sequence length="374" mass="42307">MAAKYRAVIIGCGQIGRHHAMGYRGVEGIDLVAVAEPNERVRGEFQKEFEAPRGYADFREMLEKERPDLVSVCTWHLLHAPQTVAAAEYGPKAILCEKPMTVGLASADRMIEACEARGIRLAIGHQRRFYGTWTKARELVAAGAVGRPQMVTARSGEGLLNCGTHVVDAMRYMLGDPEAAWVMGAVERKTDRYEREVQIEDRCLGLIAFENGAQAFVQSDLTKEWTVEDYRIEGTDGVIEASTRTVRLLNGRSGGWEVMTPEQRDPWVEQVRELVGWVEGRNGHRGEARQARRTVEVMMAIYQSARNHEVARMPLKETGYPMDLMIAEGKLPVEEPGRDDIRVFLTFDPEERKRYNELRHTGMHHREILKTMGK</sequence>
<dbReference type="EMBL" id="MFKF01000283">
    <property type="protein sequence ID" value="OGG46828.1"/>
    <property type="molecule type" value="Genomic_DNA"/>
</dbReference>
<dbReference type="PANTHER" id="PTHR43249:SF1">
    <property type="entry name" value="D-GLUCOSIDE 3-DEHYDROGENASE"/>
    <property type="match status" value="1"/>
</dbReference>
<dbReference type="SUPFAM" id="SSF55347">
    <property type="entry name" value="Glyceraldehyde-3-phosphate dehydrogenase-like, C-terminal domain"/>
    <property type="match status" value="1"/>
</dbReference>
<reference evidence="3 4" key="1">
    <citation type="journal article" date="2016" name="Nat. Commun.">
        <title>Thousands of microbial genomes shed light on interconnected biogeochemical processes in an aquifer system.</title>
        <authorList>
            <person name="Anantharaman K."/>
            <person name="Brown C.T."/>
            <person name="Hug L.A."/>
            <person name="Sharon I."/>
            <person name="Castelle C.J."/>
            <person name="Probst A.J."/>
            <person name="Thomas B.C."/>
            <person name="Singh A."/>
            <person name="Wilkins M.J."/>
            <person name="Karaoz U."/>
            <person name="Brodie E.L."/>
            <person name="Williams K.H."/>
            <person name="Hubbard S.S."/>
            <person name="Banfield J.F."/>
        </authorList>
    </citation>
    <scope>NUCLEOTIDE SEQUENCE [LARGE SCALE GENOMIC DNA]</scope>
    <source>
        <strain evidence="4">RIFCSPLOWO2_12_FULL_64_10</strain>
    </source>
</reference>
<dbReference type="InterPro" id="IPR000683">
    <property type="entry name" value="Gfo/Idh/MocA-like_OxRdtase_N"/>
</dbReference>
<dbReference type="AlphaFoldDB" id="A0A1F6CCA4"/>
<evidence type="ECO:0008006" key="5">
    <source>
        <dbReference type="Google" id="ProtNLM"/>
    </source>
</evidence>
<dbReference type="GO" id="GO:0000166">
    <property type="term" value="F:nucleotide binding"/>
    <property type="evidence" value="ECO:0007669"/>
    <property type="project" value="InterPro"/>
</dbReference>
<dbReference type="InterPro" id="IPR055170">
    <property type="entry name" value="GFO_IDH_MocA-like_dom"/>
</dbReference>
<accession>A0A1F6CCA4</accession>
<gene>
    <name evidence="3" type="ORF">A3F84_03545</name>
</gene>
<dbReference type="Pfam" id="PF01408">
    <property type="entry name" value="GFO_IDH_MocA"/>
    <property type="match status" value="1"/>
</dbReference>
<dbReference type="InterPro" id="IPR052515">
    <property type="entry name" value="Gfo/Idh/MocA_Oxidoreductase"/>
</dbReference>
<evidence type="ECO:0000313" key="3">
    <source>
        <dbReference type="EMBL" id="OGG46828.1"/>
    </source>
</evidence>
<comment type="caution">
    <text evidence="3">The sequence shown here is derived from an EMBL/GenBank/DDBJ whole genome shotgun (WGS) entry which is preliminary data.</text>
</comment>
<evidence type="ECO:0000259" key="2">
    <source>
        <dbReference type="Pfam" id="PF22725"/>
    </source>
</evidence>
<protein>
    <recommendedName>
        <fullName evidence="5">Gfo/Idh/MocA-like oxidoreductase N-terminal domain-containing protein</fullName>
    </recommendedName>
</protein>
<dbReference type="Gene3D" id="3.30.360.10">
    <property type="entry name" value="Dihydrodipicolinate Reductase, domain 2"/>
    <property type="match status" value="1"/>
</dbReference>
<evidence type="ECO:0000313" key="4">
    <source>
        <dbReference type="Proteomes" id="UP000178606"/>
    </source>
</evidence>
<dbReference type="Gene3D" id="3.40.50.720">
    <property type="entry name" value="NAD(P)-binding Rossmann-like Domain"/>
    <property type="match status" value="1"/>
</dbReference>
<name>A0A1F6CCA4_HANXR</name>